<dbReference type="Gene3D" id="1.25.40.10">
    <property type="entry name" value="Tetratricopeptide repeat domain"/>
    <property type="match status" value="2"/>
</dbReference>
<dbReference type="PRINTS" id="PR00381">
    <property type="entry name" value="KINESINLIGHT"/>
</dbReference>
<dbReference type="Gene3D" id="3.40.50.300">
    <property type="entry name" value="P-loop containing nucleotide triphosphate hydrolases"/>
    <property type="match status" value="1"/>
</dbReference>
<gene>
    <name evidence="2" type="ORF">JG540_07880</name>
</gene>
<proteinExistence type="predicted"/>
<dbReference type="Pfam" id="PF13374">
    <property type="entry name" value="TPR_10"/>
    <property type="match status" value="1"/>
</dbReference>
<dbReference type="SUPFAM" id="SSF48452">
    <property type="entry name" value="TPR-like"/>
    <property type="match status" value="2"/>
</dbReference>
<dbReference type="Pfam" id="PF13424">
    <property type="entry name" value="TPR_12"/>
    <property type="match status" value="3"/>
</dbReference>
<organism evidence="2 3">
    <name type="scientific">Actinomyces weissii</name>
    <dbReference type="NCBI Taxonomy" id="675090"/>
    <lineage>
        <taxon>Bacteria</taxon>
        <taxon>Bacillati</taxon>
        <taxon>Actinomycetota</taxon>
        <taxon>Actinomycetes</taxon>
        <taxon>Actinomycetales</taxon>
        <taxon>Actinomycetaceae</taxon>
        <taxon>Actinomyces</taxon>
    </lineage>
</organism>
<dbReference type="KEGG" id="awe:JG540_07880"/>
<evidence type="ECO:0000313" key="2">
    <source>
        <dbReference type="EMBL" id="QQM68426.1"/>
    </source>
</evidence>
<sequence>MDGLSANAVPGPAQHIRSGSRPRVTADFVERQQVETLMTAVLDQGAERTALVGMRGSGKSQLASLLAQRCEEQGWPLVAWLHAQSRDSLVADLADLGLLLHLPAGKDDTKEELARRCLSHLASSPAADRLVVLDNVEDLDDLEGLAPRGAGLRLLATTTRQQIWQDRERVPVGVFEREESVGFLRSQLPSLQETQADRLADLLGDLPLALSQAAATIRREDCSFEEYAERLRCASLERAVTRQEGDEYPEAVAVALWFAAESALDDICRSDRARGQLARRQLEALSWLAASGVPGEWLTKALGRKDLTRAALADLVEHSVCQRSSDGQLVLLHGLQARVLREVWAGSRTEMIASAAAVLGAADLPQRAPDTFHDTRQQALALTDQLTAIAEQELSQELFSQEPVVEALCLALDEASALGAPQAAVCLEEAVALVARLLGPDHPDTLLARNNLAGAYQEAGRLSDAIPLYEQNLADRARVLGPDHPETLTSRNNLASAYADAGRLQDAVTLYQQNLTDRTRVLGPDHPHTLQARNNLAYAYADAGRLQEATRLYEQNLADRARLLGADHPDTLTARNNLAYTYQEAGRLREATSLYEQSLADHARVLGPDHPQTFTARNNLATAYQDARRLQEAISLHSQNLEDRARVLGPDHPDTLTSRRNLATAYREAGREQEAQALSGSPAPEAPGTRPDQP</sequence>
<dbReference type="PANTHER" id="PTHR46082:SF6">
    <property type="entry name" value="AAA+ ATPASE DOMAIN-CONTAINING PROTEIN-RELATED"/>
    <property type="match status" value="1"/>
</dbReference>
<name>A0A7T7MBI0_9ACTO</name>
<dbReference type="InterPro" id="IPR053137">
    <property type="entry name" value="NLR-like"/>
</dbReference>
<feature type="region of interest" description="Disordered" evidence="1">
    <location>
        <begin position="1"/>
        <end position="22"/>
    </location>
</feature>
<protein>
    <submittedName>
        <fullName evidence="2">Tetratricopeptide repeat protein</fullName>
    </submittedName>
</protein>
<keyword evidence="3" id="KW-1185">Reference proteome</keyword>
<evidence type="ECO:0000313" key="3">
    <source>
        <dbReference type="Proteomes" id="UP000595895"/>
    </source>
</evidence>
<dbReference type="AlphaFoldDB" id="A0A7T7MBI0"/>
<accession>A0A7T7MBI0</accession>
<evidence type="ECO:0000256" key="1">
    <source>
        <dbReference type="SAM" id="MobiDB-lite"/>
    </source>
</evidence>
<dbReference type="InterPro" id="IPR027417">
    <property type="entry name" value="P-loop_NTPase"/>
</dbReference>
<dbReference type="PANTHER" id="PTHR46082">
    <property type="entry name" value="ATP/GTP-BINDING PROTEIN-RELATED"/>
    <property type="match status" value="1"/>
</dbReference>
<dbReference type="SUPFAM" id="SSF52540">
    <property type="entry name" value="P-loop containing nucleoside triphosphate hydrolases"/>
    <property type="match status" value="1"/>
</dbReference>
<feature type="region of interest" description="Disordered" evidence="1">
    <location>
        <begin position="668"/>
        <end position="694"/>
    </location>
</feature>
<dbReference type="EMBL" id="CP066802">
    <property type="protein sequence ID" value="QQM68426.1"/>
    <property type="molecule type" value="Genomic_DNA"/>
</dbReference>
<reference evidence="2 3" key="1">
    <citation type="submission" date="2020-12" db="EMBL/GenBank/DDBJ databases">
        <authorList>
            <person name="Zhou J."/>
        </authorList>
    </citation>
    <scope>NUCLEOTIDE SEQUENCE [LARGE SCALE GENOMIC DNA]</scope>
    <source>
        <strain evidence="2 3">CCUG 61299</strain>
    </source>
</reference>
<dbReference type="Proteomes" id="UP000595895">
    <property type="component" value="Chromosome"/>
</dbReference>
<dbReference type="InterPro" id="IPR011990">
    <property type="entry name" value="TPR-like_helical_dom_sf"/>
</dbReference>